<proteinExistence type="predicted"/>
<dbReference type="EMBL" id="CM047580">
    <property type="protein sequence ID" value="KAI9923293.1"/>
    <property type="molecule type" value="Genomic_DNA"/>
</dbReference>
<comment type="caution">
    <text evidence="1">The sequence shown here is derived from an EMBL/GenBank/DDBJ whole genome shotgun (WGS) entry which is preliminary data.</text>
</comment>
<sequence>MGGVQRGDLGKQHRKCVLGSKREERGSRRAKTNGSERQGWNGHVDVVRSSLGRLRVSRSNINPARYKRYVEVNSMAFSDDENLTQ</sequence>
<keyword evidence="2" id="KW-1185">Reference proteome</keyword>
<gene>
    <name evidence="1" type="ORF">PsorP6_002257</name>
</gene>
<organism evidence="1 2">
    <name type="scientific">Peronosclerospora sorghi</name>
    <dbReference type="NCBI Taxonomy" id="230839"/>
    <lineage>
        <taxon>Eukaryota</taxon>
        <taxon>Sar</taxon>
        <taxon>Stramenopiles</taxon>
        <taxon>Oomycota</taxon>
        <taxon>Peronosporomycetes</taxon>
        <taxon>Peronosporales</taxon>
        <taxon>Peronosporaceae</taxon>
        <taxon>Peronosclerospora</taxon>
    </lineage>
</organism>
<name>A0ACC0WYV2_9STRA</name>
<dbReference type="Proteomes" id="UP001163321">
    <property type="component" value="Chromosome 1"/>
</dbReference>
<reference evidence="1 2" key="1">
    <citation type="journal article" date="2022" name="bioRxiv">
        <title>The genome of the oomycete Peronosclerospora sorghi, a cosmopolitan pathogen of maize and sorghum, is inflated with dispersed pseudogenes.</title>
        <authorList>
            <person name="Fletcher K."/>
            <person name="Martin F."/>
            <person name="Isakeit T."/>
            <person name="Cavanaugh K."/>
            <person name="Magill C."/>
            <person name="Michelmore R."/>
        </authorList>
    </citation>
    <scope>NUCLEOTIDE SEQUENCE [LARGE SCALE GENOMIC DNA]</scope>
    <source>
        <strain evidence="1">P6</strain>
    </source>
</reference>
<accession>A0ACC0WYV2</accession>
<evidence type="ECO:0000313" key="2">
    <source>
        <dbReference type="Proteomes" id="UP001163321"/>
    </source>
</evidence>
<protein>
    <submittedName>
        <fullName evidence="1">Uncharacterized protein</fullName>
    </submittedName>
</protein>
<evidence type="ECO:0000313" key="1">
    <source>
        <dbReference type="EMBL" id="KAI9923293.1"/>
    </source>
</evidence>